<dbReference type="RefSeq" id="WP_165864316.1">
    <property type="nucleotide sequence ID" value="NZ_AP025739.1"/>
</dbReference>
<dbReference type="Pfam" id="PF26314">
    <property type="entry name" value="MptA_B_family"/>
    <property type="match status" value="1"/>
</dbReference>
<evidence type="ECO:0000313" key="2">
    <source>
        <dbReference type="Proteomes" id="UP000287394"/>
    </source>
</evidence>
<dbReference type="Proteomes" id="UP000287394">
    <property type="component" value="Chromosome"/>
</dbReference>
<dbReference type="EMBL" id="AP025739">
    <property type="protein sequence ID" value="BDI31387.1"/>
    <property type="molecule type" value="Genomic_DNA"/>
</dbReference>
<gene>
    <name evidence="1" type="ORF">CCAX7_34380</name>
</gene>
<organism evidence="1 2">
    <name type="scientific">Capsulimonas corticalis</name>
    <dbReference type="NCBI Taxonomy" id="2219043"/>
    <lineage>
        <taxon>Bacteria</taxon>
        <taxon>Bacillati</taxon>
        <taxon>Armatimonadota</taxon>
        <taxon>Armatimonadia</taxon>
        <taxon>Capsulimonadales</taxon>
        <taxon>Capsulimonadaceae</taxon>
        <taxon>Capsulimonas</taxon>
    </lineage>
</organism>
<evidence type="ECO:0000313" key="1">
    <source>
        <dbReference type="EMBL" id="BDI31387.1"/>
    </source>
</evidence>
<protein>
    <submittedName>
        <fullName evidence="1">Uncharacterized protein</fullName>
    </submittedName>
</protein>
<dbReference type="AlphaFoldDB" id="A0A402CYG0"/>
<sequence>MQSITRILRQPGVLPFLALLAVGVDTLGIYLYLSQRDYLLNPVWIYLTFYTALFLLYAYAGGRIIPKIDVRHTKAAAVMIVVCGVLFRAAVLPAPPSLSTDMYRYVWDGKVAVHGINPYRWAPNAPQLRPLRDSMWSVTEYKAYQTIYMPVSQAFFAGNYVLFGHNLIGYKAVYASLDAGVVLMILAMLKRLKRPLTSVIWYAWCPLPITEVALAGHQDVVGVFFLMLAFLLVVRRGSVNRIAVALTCAILTKGFALLLIPLFWRRYGKAFLVPSIISLSILSLPLVACLPEFLHGMQQYLKTVHVNSGLFQWMDMALSHITVAHSQVAAMISNAAIVAVAIWSVRRPVNTDQELLRRSFIVLAATLMVVPTLFPWYLVWVTPFLCLIGRRPSWAFVLLVCLIGLLYTYYISIQFQWWTPVLEYAPFYLVLAWEYWVWRNRRRNPDGQLPFVGDSLAQRMTMMLAEAVRQEPNKA</sequence>
<reference evidence="1 2" key="1">
    <citation type="journal article" date="2019" name="Int. J. Syst. Evol. Microbiol.">
        <title>Capsulimonas corticalis gen. nov., sp. nov., an aerobic capsulated bacterium, of a novel bacterial order, Capsulimonadales ord. nov., of the class Armatimonadia of the phylum Armatimonadetes.</title>
        <authorList>
            <person name="Li J."/>
            <person name="Kudo C."/>
            <person name="Tonouchi A."/>
        </authorList>
    </citation>
    <scope>NUCLEOTIDE SEQUENCE [LARGE SCALE GENOMIC DNA]</scope>
    <source>
        <strain evidence="1 2">AX-7</strain>
    </source>
</reference>
<dbReference type="KEGG" id="ccot:CCAX7_34380"/>
<accession>A0A402CYG0</accession>
<proteinExistence type="predicted"/>
<keyword evidence="2" id="KW-1185">Reference proteome</keyword>
<name>A0A402CYG0_9BACT</name>